<evidence type="ECO:0000313" key="4">
    <source>
        <dbReference type="Proteomes" id="UP000221734"/>
    </source>
</evidence>
<keyword evidence="1" id="KW-0472">Membrane</keyword>
<keyword evidence="1" id="KW-1133">Transmembrane helix</keyword>
<dbReference type="RefSeq" id="WP_099326371.1">
    <property type="nucleotide sequence ID" value="NZ_CP049055.1"/>
</dbReference>
<sequence>MGRLKIKKSLNHTFTFKSLVPSIFEKLHWFHRQLYPFLLKFAGVVCIVIFTIWGLKEVWNTLTDLSIFKVNPATLTFNVPPWMDNRFSEDIKQVEALHRHYSLYERDIANRIATIYGDMVVIKKVDVVKRVFPNKLNIRFTMRRPFALIKKGENSYLVDEEGVLLPKEYYKFSDVDYISPYIQSRRLSRLPLPGKEWNDKKIKAGVALVKFLRINNIHNLFGIVTVDVTNVHREKYSRGSDIILWTENNTQIRWGCSSLFKSPDELTDEEKLQNLLSIAKIEGTSLKQMEYVDVRWSKPVGKRWGN</sequence>
<proteinExistence type="predicted"/>
<gene>
    <name evidence="3" type="primary">ftsQ</name>
    <name evidence="2" type="ORF">KsCSTR_36860</name>
    <name evidence="3" type="ORF">KSMBR1_3362</name>
</gene>
<dbReference type="GO" id="GO:0051301">
    <property type="term" value="P:cell division"/>
    <property type="evidence" value="ECO:0007669"/>
    <property type="project" value="UniProtKB-KW"/>
</dbReference>
<dbReference type="EMBL" id="LT934425">
    <property type="protein sequence ID" value="SOH05838.1"/>
    <property type="molecule type" value="Genomic_DNA"/>
</dbReference>
<dbReference type="Proteomes" id="UP000221734">
    <property type="component" value="Chromosome Kuenenia_stuttgartiensis_MBR1"/>
</dbReference>
<organism evidence="3 4">
    <name type="scientific">Kuenenia stuttgartiensis</name>
    <dbReference type="NCBI Taxonomy" id="174633"/>
    <lineage>
        <taxon>Bacteria</taxon>
        <taxon>Pseudomonadati</taxon>
        <taxon>Planctomycetota</taxon>
        <taxon>Candidatus Brocadiia</taxon>
        <taxon>Candidatus Brocadiales</taxon>
        <taxon>Candidatus Brocadiaceae</taxon>
        <taxon>Candidatus Kuenenia</taxon>
    </lineage>
</organism>
<evidence type="ECO:0000313" key="3">
    <source>
        <dbReference type="EMBL" id="SOH05838.1"/>
    </source>
</evidence>
<protein>
    <submittedName>
        <fullName evidence="3">Cell division protein FtsQ</fullName>
    </submittedName>
</protein>
<keyword evidence="4" id="KW-1185">Reference proteome</keyword>
<reference evidence="2 5" key="3">
    <citation type="submission" date="2020-02" db="EMBL/GenBank/DDBJ databases">
        <title>Newly sequenced genome of strain CSTR1 showed variability in Candidatus Kuenenia stuttgartiensis genomes.</title>
        <authorList>
            <person name="Ding C."/>
            <person name="Adrian L."/>
        </authorList>
    </citation>
    <scope>NUCLEOTIDE SEQUENCE [LARGE SCALE GENOMIC DNA]</scope>
    <source>
        <strain evidence="2 5">CSTR1</strain>
    </source>
</reference>
<dbReference type="AlphaFoldDB" id="A0A2C9CJQ9"/>
<dbReference type="KEGG" id="kst:KSMBR1_3362"/>
<feature type="transmembrane region" description="Helical" evidence="1">
    <location>
        <begin position="34"/>
        <end position="55"/>
    </location>
</feature>
<dbReference type="OrthoDB" id="251812at2"/>
<reference evidence="3" key="2">
    <citation type="submission" date="2017-10" db="EMBL/GenBank/DDBJ databases">
        <authorList>
            <person name="Banno H."/>
            <person name="Chua N.-H."/>
        </authorList>
    </citation>
    <scope>NUCLEOTIDE SEQUENCE [LARGE SCALE GENOMIC DNA]</scope>
    <source>
        <strain evidence="3">Kuenenia_mbr1_ru-nijmegen</strain>
    </source>
</reference>
<keyword evidence="1" id="KW-0812">Transmembrane</keyword>
<keyword evidence="3" id="KW-0131">Cell cycle</keyword>
<dbReference type="Proteomes" id="UP000501926">
    <property type="component" value="Chromosome"/>
</dbReference>
<dbReference type="EMBL" id="CP049055">
    <property type="protein sequence ID" value="QII13065.1"/>
    <property type="molecule type" value="Genomic_DNA"/>
</dbReference>
<evidence type="ECO:0000256" key="1">
    <source>
        <dbReference type="SAM" id="Phobius"/>
    </source>
</evidence>
<keyword evidence="3" id="KW-0132">Cell division</keyword>
<reference evidence="4" key="1">
    <citation type="submission" date="2017-10" db="EMBL/GenBank/DDBJ databases">
        <authorList>
            <person name="Frank J."/>
        </authorList>
    </citation>
    <scope>NUCLEOTIDE SEQUENCE [LARGE SCALE GENOMIC DNA]</scope>
</reference>
<accession>A0A2C9CJQ9</accession>
<evidence type="ECO:0000313" key="5">
    <source>
        <dbReference type="Proteomes" id="UP000501926"/>
    </source>
</evidence>
<name>A0A2C9CJQ9_KUEST</name>
<evidence type="ECO:0000313" key="2">
    <source>
        <dbReference type="EMBL" id="QII13065.1"/>
    </source>
</evidence>